<organism evidence="4 5">
    <name type="scientific">Pelagomonas calceolata</name>
    <dbReference type="NCBI Taxonomy" id="35677"/>
    <lineage>
        <taxon>Eukaryota</taxon>
        <taxon>Sar</taxon>
        <taxon>Stramenopiles</taxon>
        <taxon>Ochrophyta</taxon>
        <taxon>Pelagophyceae</taxon>
        <taxon>Pelagomonadales</taxon>
        <taxon>Pelagomonadaceae</taxon>
        <taxon>Pelagomonas</taxon>
    </lineage>
</organism>
<evidence type="ECO:0000256" key="1">
    <source>
        <dbReference type="ARBA" id="ARBA00004141"/>
    </source>
</evidence>
<protein>
    <submittedName>
        <fullName evidence="4">Uncharacterized protein</fullName>
    </submittedName>
</protein>
<keyword evidence="3" id="KW-0472">Membrane</keyword>
<dbReference type="EMBL" id="CAKKNE010000004">
    <property type="protein sequence ID" value="CAH0374305.1"/>
    <property type="molecule type" value="Genomic_DNA"/>
</dbReference>
<reference evidence="4" key="1">
    <citation type="submission" date="2021-11" db="EMBL/GenBank/DDBJ databases">
        <authorList>
            <consortium name="Genoscope - CEA"/>
            <person name="William W."/>
        </authorList>
    </citation>
    <scope>NUCLEOTIDE SEQUENCE</scope>
</reference>
<dbReference type="Pfam" id="PF00153">
    <property type="entry name" value="Mito_carr"/>
    <property type="match status" value="1"/>
</dbReference>
<dbReference type="InterPro" id="IPR023395">
    <property type="entry name" value="MCP_dom_sf"/>
</dbReference>
<proteinExistence type="predicted"/>
<dbReference type="Proteomes" id="UP000789595">
    <property type="component" value="Unassembled WGS sequence"/>
</dbReference>
<keyword evidence="2" id="KW-0812">Transmembrane</keyword>
<dbReference type="InterPro" id="IPR018108">
    <property type="entry name" value="MCP_transmembrane"/>
</dbReference>
<dbReference type="SUPFAM" id="SSF103506">
    <property type="entry name" value="Mitochondrial carrier"/>
    <property type="match status" value="1"/>
</dbReference>
<dbReference type="AlphaFoldDB" id="A0A8J2X125"/>
<comment type="subcellular location">
    <subcellularLocation>
        <location evidence="1">Membrane</location>
        <topology evidence="1">Multi-pass membrane protein</topology>
    </subcellularLocation>
</comment>
<evidence type="ECO:0000256" key="3">
    <source>
        <dbReference type="ARBA" id="ARBA00023136"/>
    </source>
</evidence>
<accession>A0A8J2X125</accession>
<dbReference type="Gene3D" id="1.50.40.10">
    <property type="entry name" value="Mitochondrial carrier domain"/>
    <property type="match status" value="1"/>
</dbReference>
<dbReference type="OrthoDB" id="3366at2759"/>
<comment type="caution">
    <text evidence="4">The sequence shown here is derived from an EMBL/GenBank/DDBJ whole genome shotgun (WGS) entry which is preliminary data.</text>
</comment>
<evidence type="ECO:0000313" key="5">
    <source>
        <dbReference type="Proteomes" id="UP000789595"/>
    </source>
</evidence>
<gene>
    <name evidence="4" type="ORF">PECAL_4P15780</name>
</gene>
<name>A0A8J2X125_9STRA</name>
<evidence type="ECO:0000313" key="4">
    <source>
        <dbReference type="EMBL" id="CAH0374305.1"/>
    </source>
</evidence>
<evidence type="ECO:0000256" key="2">
    <source>
        <dbReference type="ARBA" id="ARBA00022692"/>
    </source>
</evidence>
<sequence>MARQEIDVAECLRRGAIGALGAIPGTLAAHPIDLVKIRIQTGAGSARAAVRGLGTRASDWPRYYRGLGPGVLQKAATRGPMFLASEIGTQCCETGFGMPRERALVVGSLSSGYVTGFLAASFEWAKVQRSLGATVGSVSAKRRLAVCHGAGLRNAVFDATFFGTEHVARRYGNLPPEATYALGAVAAITLDFPLDVALKRNMAAPTTSPVPRVGATLLAFRLLRDRGFRVVFAGLGVKSCEFGVSYACTGYVSTFFR</sequence>
<dbReference type="GO" id="GO:0016020">
    <property type="term" value="C:membrane"/>
    <property type="evidence" value="ECO:0007669"/>
    <property type="project" value="UniProtKB-SubCell"/>
</dbReference>
<keyword evidence="5" id="KW-1185">Reference proteome</keyword>